<feature type="domain" description="AB hydrolase-1" evidence="4">
    <location>
        <begin position="23"/>
        <end position="259"/>
    </location>
</feature>
<dbReference type="SUPFAM" id="SSF53474">
    <property type="entry name" value="alpha/beta-Hydrolases"/>
    <property type="match status" value="1"/>
</dbReference>
<comment type="function">
    <text evidence="3">Catalyzes a proton abstraction reaction that results in 2,5-elimination of pyruvate from 2-succinyl-5-enolpyruvyl-6-hydroxy-3-cyclohexene-1-carboxylate (SEPHCHC) and the formation of 2-succinyl-6-hydroxy-2,4-cyclohexadiene-1-carboxylate (SHCHC).</text>
</comment>
<dbReference type="PRINTS" id="PR00111">
    <property type="entry name" value="ABHYDROLASE"/>
</dbReference>
<name>A0A9X4MD06_9CYAN</name>
<keyword evidence="6" id="KW-1185">Reference proteome</keyword>
<keyword evidence="1" id="KW-0474">Menaquinone biosynthesis</keyword>
<dbReference type="NCBIfam" id="TIGR03695">
    <property type="entry name" value="menH_SHCHC"/>
    <property type="match status" value="1"/>
</dbReference>
<dbReference type="InterPro" id="IPR029058">
    <property type="entry name" value="AB_hydrolase_fold"/>
</dbReference>
<evidence type="ECO:0000313" key="6">
    <source>
        <dbReference type="Proteomes" id="UP001152872"/>
    </source>
</evidence>
<comment type="similarity">
    <text evidence="3">Belongs to the AB hydrolase superfamily. MenH family.</text>
</comment>
<evidence type="ECO:0000256" key="3">
    <source>
        <dbReference type="HAMAP-Rule" id="MF_01660"/>
    </source>
</evidence>
<dbReference type="PANTHER" id="PTHR42916">
    <property type="entry name" value="2-SUCCINYL-5-ENOLPYRUVYL-6-HYDROXY-3-CYCLOHEXENE-1-CARBOXYLATE SYNTHASE"/>
    <property type="match status" value="1"/>
</dbReference>
<comment type="pathway">
    <text evidence="3">Quinol/quinone metabolism; 1,4-dihydroxy-2-naphthoate biosynthesis; 1,4-dihydroxy-2-naphthoate from chorismate: step 3/7.</text>
</comment>
<comment type="subunit">
    <text evidence="3">Monomer.</text>
</comment>
<dbReference type="GO" id="GO:0009234">
    <property type="term" value="P:menaquinone biosynthetic process"/>
    <property type="evidence" value="ECO:0007669"/>
    <property type="project" value="UniProtKB-UniRule"/>
</dbReference>
<dbReference type="AlphaFoldDB" id="A0A9X4MD06"/>
<protein>
    <recommendedName>
        <fullName evidence="3">Putative 2-succinyl-6-hydroxy-2,4-cyclohexadiene-1-carboxylate synthase</fullName>
        <shortName evidence="3">SHCHC synthase</shortName>
        <ecNumber evidence="3">4.2.99.20</ecNumber>
    </recommendedName>
</protein>
<dbReference type="GO" id="GO:0070205">
    <property type="term" value="F:2-succinyl-6-hydroxy-2,4-cyclohexadiene-1-carboxylate synthase activity"/>
    <property type="evidence" value="ECO:0007669"/>
    <property type="project" value="UniProtKB-UniRule"/>
</dbReference>
<evidence type="ECO:0000256" key="2">
    <source>
        <dbReference type="ARBA" id="ARBA00023239"/>
    </source>
</evidence>
<dbReference type="InterPro" id="IPR000073">
    <property type="entry name" value="AB_hydrolase_1"/>
</dbReference>
<dbReference type="InterPro" id="IPR022485">
    <property type="entry name" value="SHCHC_synthase_MenH"/>
</dbReference>
<proteinExistence type="inferred from homology"/>
<keyword evidence="2 3" id="KW-0456">Lyase</keyword>
<evidence type="ECO:0000256" key="1">
    <source>
        <dbReference type="ARBA" id="ARBA00022428"/>
    </source>
</evidence>
<dbReference type="Gene3D" id="3.40.50.1820">
    <property type="entry name" value="alpha/beta hydrolase"/>
    <property type="match status" value="1"/>
</dbReference>
<comment type="caution">
    <text evidence="5">The sequence shown here is derived from an EMBL/GenBank/DDBJ whole genome shotgun (WGS) entry which is preliminary data.</text>
</comment>
<dbReference type="RefSeq" id="WP_009629307.1">
    <property type="nucleotide sequence ID" value="NZ_VBTY01000279.1"/>
</dbReference>
<dbReference type="EC" id="4.2.99.20" evidence="3"/>
<organism evidence="5 6">
    <name type="scientific">Pseudanabaena catenata USMAC16</name>
    <dbReference type="NCBI Taxonomy" id="1855837"/>
    <lineage>
        <taxon>Bacteria</taxon>
        <taxon>Bacillati</taxon>
        <taxon>Cyanobacteriota</taxon>
        <taxon>Cyanophyceae</taxon>
        <taxon>Pseudanabaenales</taxon>
        <taxon>Pseudanabaenaceae</taxon>
        <taxon>Pseudanabaena</taxon>
    </lineage>
</organism>
<dbReference type="Proteomes" id="UP001152872">
    <property type="component" value="Unassembled WGS sequence"/>
</dbReference>
<evidence type="ECO:0000259" key="4">
    <source>
        <dbReference type="Pfam" id="PF00561"/>
    </source>
</evidence>
<reference evidence="5" key="1">
    <citation type="submission" date="2019-05" db="EMBL/GenBank/DDBJ databases">
        <title>Whole genome sequencing of Pseudanabaena catenata USMAC16.</title>
        <authorList>
            <person name="Khan Z."/>
            <person name="Omar W.M."/>
            <person name="Convey P."/>
            <person name="Merican F."/>
            <person name="Najimudin N."/>
        </authorList>
    </citation>
    <scope>NUCLEOTIDE SEQUENCE</scope>
    <source>
        <strain evidence="5">USMAC16</strain>
    </source>
</reference>
<gene>
    <name evidence="3 5" type="primary">menH</name>
    <name evidence="5" type="ORF">FEV09_21415</name>
</gene>
<dbReference type="GO" id="GO:0042372">
    <property type="term" value="P:phylloquinone biosynthetic process"/>
    <property type="evidence" value="ECO:0007669"/>
    <property type="project" value="UniProtKB-UniRule"/>
</dbReference>
<dbReference type="EMBL" id="VBTY01000279">
    <property type="protein sequence ID" value="MDG3497102.1"/>
    <property type="molecule type" value="Genomic_DNA"/>
</dbReference>
<accession>A0A9X4MD06</accession>
<dbReference type="HAMAP" id="MF_01660">
    <property type="entry name" value="MenH"/>
    <property type="match status" value="1"/>
</dbReference>
<evidence type="ECO:0000313" key="5">
    <source>
        <dbReference type="EMBL" id="MDG3497102.1"/>
    </source>
</evidence>
<dbReference type="PANTHER" id="PTHR42916:SF1">
    <property type="entry name" value="PROTEIN PHYLLO, CHLOROPLASTIC"/>
    <property type="match status" value="1"/>
</dbReference>
<comment type="catalytic activity">
    <reaction evidence="3">
        <text>5-enolpyruvoyl-6-hydroxy-2-succinyl-cyclohex-3-ene-1-carboxylate = (1R,6R)-6-hydroxy-2-succinyl-cyclohexa-2,4-diene-1-carboxylate + pyruvate</text>
        <dbReference type="Rhea" id="RHEA:25597"/>
        <dbReference type="ChEBI" id="CHEBI:15361"/>
        <dbReference type="ChEBI" id="CHEBI:58689"/>
        <dbReference type="ChEBI" id="CHEBI:58818"/>
        <dbReference type="EC" id="4.2.99.20"/>
    </reaction>
</comment>
<dbReference type="Pfam" id="PF00561">
    <property type="entry name" value="Abhydrolase_1"/>
    <property type="match status" value="1"/>
</dbReference>
<sequence length="278" mass="32213">MELKIQIDNYFFSYYAEGDSHNPPILFLHGFMGDRFEFTQTMSVLSKRYYCVAIDLLGHGNTEVIDRQKDRDDNYTIQSTANFVIKFLDLLRIDRCFLVGYSMGGRLALYLALHFPQYFSRVVLESASAGLSAIEERSDRLSRDRQLAAKLETEDFKAFLEKWYQQPIFAHLRSHPNFERMLEQRLHNSPTQLAKSLRNLSTGMQPSLWEKLPTNQIPLLLLVGELDSKFLQIARQMTQSTNLAQLEVIADCGHNIHWDYPQLFTEKVQTFLNNVSSG</sequence>
<comment type="pathway">
    <text evidence="3">Cofactor biosynthesis; phylloquinone biosynthesis.</text>
</comment>